<evidence type="ECO:0000256" key="5">
    <source>
        <dbReference type="ARBA" id="ARBA00023163"/>
    </source>
</evidence>
<name>A0AAD6YTB1_9AGAR</name>
<keyword evidence="6" id="KW-0539">Nucleus</keyword>
<evidence type="ECO:0000256" key="2">
    <source>
        <dbReference type="ARBA" id="ARBA00005249"/>
    </source>
</evidence>
<evidence type="ECO:0000256" key="1">
    <source>
        <dbReference type="ARBA" id="ARBA00004123"/>
    </source>
</evidence>
<feature type="compositionally biased region" description="Basic and acidic residues" evidence="7">
    <location>
        <begin position="323"/>
        <end position="334"/>
    </location>
</feature>
<feature type="region of interest" description="Disordered" evidence="7">
    <location>
        <begin position="95"/>
        <end position="119"/>
    </location>
</feature>
<feature type="region of interest" description="Disordered" evidence="7">
    <location>
        <begin position="1"/>
        <end position="52"/>
    </location>
</feature>
<protein>
    <submittedName>
        <fullName evidence="8">Transcription initiation factor</fullName>
    </submittedName>
</protein>
<feature type="compositionally biased region" description="Basic and acidic residues" evidence="7">
    <location>
        <begin position="368"/>
        <end position="388"/>
    </location>
</feature>
<evidence type="ECO:0000313" key="9">
    <source>
        <dbReference type="Proteomes" id="UP001219525"/>
    </source>
</evidence>
<organism evidence="8 9">
    <name type="scientific">Mycena pura</name>
    <dbReference type="NCBI Taxonomy" id="153505"/>
    <lineage>
        <taxon>Eukaryota</taxon>
        <taxon>Fungi</taxon>
        <taxon>Dikarya</taxon>
        <taxon>Basidiomycota</taxon>
        <taxon>Agaricomycotina</taxon>
        <taxon>Agaricomycetes</taxon>
        <taxon>Agaricomycetidae</taxon>
        <taxon>Agaricales</taxon>
        <taxon>Marasmiineae</taxon>
        <taxon>Mycenaceae</taxon>
        <taxon>Mycena</taxon>
    </lineage>
</organism>
<dbReference type="Proteomes" id="UP001219525">
    <property type="component" value="Unassembled WGS sequence"/>
</dbReference>
<feature type="compositionally biased region" description="Pro residues" evidence="7">
    <location>
        <begin position="566"/>
        <end position="575"/>
    </location>
</feature>
<dbReference type="GO" id="GO:0003677">
    <property type="term" value="F:DNA binding"/>
    <property type="evidence" value="ECO:0007669"/>
    <property type="project" value="UniProtKB-KW"/>
</dbReference>
<evidence type="ECO:0000256" key="4">
    <source>
        <dbReference type="ARBA" id="ARBA00023125"/>
    </source>
</evidence>
<keyword evidence="4" id="KW-0238">DNA-binding</keyword>
<evidence type="ECO:0000313" key="8">
    <source>
        <dbReference type="EMBL" id="KAJ7228648.1"/>
    </source>
</evidence>
<dbReference type="PANTHER" id="PTHR13011">
    <property type="entry name" value="TFIIF-ALPHA"/>
    <property type="match status" value="1"/>
</dbReference>
<proteinExistence type="inferred from homology"/>
<comment type="subcellular location">
    <subcellularLocation>
        <location evidence="1">Nucleus</location>
    </subcellularLocation>
</comment>
<feature type="compositionally biased region" description="Acidic residues" evidence="7">
    <location>
        <begin position="349"/>
        <end position="367"/>
    </location>
</feature>
<evidence type="ECO:0000256" key="7">
    <source>
        <dbReference type="SAM" id="MobiDB-lite"/>
    </source>
</evidence>
<dbReference type="GO" id="GO:0001096">
    <property type="term" value="F:TFIIF-class transcription factor complex binding"/>
    <property type="evidence" value="ECO:0007669"/>
    <property type="project" value="TreeGrafter"/>
</dbReference>
<feature type="compositionally biased region" description="Polar residues" evidence="7">
    <location>
        <begin position="507"/>
        <end position="516"/>
    </location>
</feature>
<dbReference type="InterPro" id="IPR011039">
    <property type="entry name" value="TFIIF_interaction"/>
</dbReference>
<feature type="compositionally biased region" description="Acidic residues" evidence="7">
    <location>
        <begin position="430"/>
        <end position="439"/>
    </location>
</feature>
<reference evidence="8" key="1">
    <citation type="submission" date="2023-03" db="EMBL/GenBank/DDBJ databases">
        <title>Massive genome expansion in bonnet fungi (Mycena s.s.) driven by repeated elements and novel gene families across ecological guilds.</title>
        <authorList>
            <consortium name="Lawrence Berkeley National Laboratory"/>
            <person name="Harder C.B."/>
            <person name="Miyauchi S."/>
            <person name="Viragh M."/>
            <person name="Kuo A."/>
            <person name="Thoen E."/>
            <person name="Andreopoulos B."/>
            <person name="Lu D."/>
            <person name="Skrede I."/>
            <person name="Drula E."/>
            <person name="Henrissat B."/>
            <person name="Morin E."/>
            <person name="Kohler A."/>
            <person name="Barry K."/>
            <person name="LaButti K."/>
            <person name="Morin E."/>
            <person name="Salamov A."/>
            <person name="Lipzen A."/>
            <person name="Mereny Z."/>
            <person name="Hegedus B."/>
            <person name="Baldrian P."/>
            <person name="Stursova M."/>
            <person name="Weitz H."/>
            <person name="Taylor A."/>
            <person name="Grigoriev I.V."/>
            <person name="Nagy L.G."/>
            <person name="Martin F."/>
            <person name="Kauserud H."/>
        </authorList>
    </citation>
    <scope>NUCLEOTIDE SEQUENCE</scope>
    <source>
        <strain evidence="8">9144</strain>
    </source>
</reference>
<dbReference type="GO" id="GO:0005674">
    <property type="term" value="C:transcription factor TFIIF complex"/>
    <property type="evidence" value="ECO:0007669"/>
    <property type="project" value="TreeGrafter"/>
</dbReference>
<dbReference type="InterPro" id="IPR008851">
    <property type="entry name" value="TFIIF-alpha"/>
</dbReference>
<dbReference type="GO" id="GO:0006367">
    <property type="term" value="P:transcription initiation at RNA polymerase II promoter"/>
    <property type="evidence" value="ECO:0007669"/>
    <property type="project" value="InterPro"/>
</dbReference>
<evidence type="ECO:0000256" key="6">
    <source>
        <dbReference type="ARBA" id="ARBA00023242"/>
    </source>
</evidence>
<accession>A0AAD6YTB1</accession>
<dbReference type="GO" id="GO:0016251">
    <property type="term" value="F:RNA polymerase II general transcription initiation factor activity"/>
    <property type="evidence" value="ECO:0007669"/>
    <property type="project" value="TreeGrafter"/>
</dbReference>
<dbReference type="EMBL" id="JARJCW010000002">
    <property type="protein sequence ID" value="KAJ7228648.1"/>
    <property type="molecule type" value="Genomic_DNA"/>
</dbReference>
<dbReference type="SUPFAM" id="SSF50916">
    <property type="entry name" value="Rap30/74 interaction domains"/>
    <property type="match status" value="1"/>
</dbReference>
<comment type="caution">
    <text evidence="8">The sequence shown here is derived from an EMBL/GenBank/DDBJ whole genome shotgun (WGS) entry which is preliminary data.</text>
</comment>
<feature type="compositionally biased region" description="Low complexity" evidence="7">
    <location>
        <begin position="19"/>
        <end position="32"/>
    </location>
</feature>
<gene>
    <name evidence="8" type="ORF">GGX14DRAFT_614147</name>
</gene>
<feature type="region of interest" description="Disordered" evidence="7">
    <location>
        <begin position="349"/>
        <end position="587"/>
    </location>
</feature>
<feature type="compositionally biased region" description="Polar residues" evidence="7">
    <location>
        <begin position="528"/>
        <end position="549"/>
    </location>
</feature>
<dbReference type="AlphaFoldDB" id="A0AAD6YTB1"/>
<dbReference type="GO" id="GO:0032968">
    <property type="term" value="P:positive regulation of transcription elongation by RNA polymerase II"/>
    <property type="evidence" value="ECO:0007669"/>
    <property type="project" value="InterPro"/>
</dbReference>
<feature type="region of interest" description="Disordered" evidence="7">
    <location>
        <begin position="135"/>
        <end position="154"/>
    </location>
</feature>
<keyword evidence="3" id="KW-0805">Transcription regulation</keyword>
<evidence type="ECO:0000256" key="3">
    <source>
        <dbReference type="ARBA" id="ARBA00023015"/>
    </source>
</evidence>
<keyword evidence="5" id="KW-0804">Transcription</keyword>
<comment type="similarity">
    <text evidence="2">Belongs to the TFIIF alpha subunit family.</text>
</comment>
<keyword evidence="9" id="KW-1185">Reference proteome</keyword>
<sequence length="651" mass="71075">MAPKPNLATLFHPKKGPKKAPSPSPKKSSGAPRPKPAPTEDDEEELKLPDVPFQEFKVMSSALNGWKYDVMKFDSRKPVDLTAWRGPIKLNRKEMRRDDASAEQVAVGPMLGPDGKPVVGPDGKMVMVDAEGKPIQLDGGKDAKGKAPAANGKKKFQKKTRQVYVVPEEVRQLRREERYPWVIEDATGAETWAAQLEDISKSGTHAFFMPAANDIFKFVPAHRWYKFQKKLKHSMPTDTQTMEFAYTDSQKRDPQQWLYNRNGKGPSDATAAMFKAESEGNALAGSSTLVHAAGHSLAPGGRKLKAVDSGMTNLFGDVDDEDSGAKRQREKEYGGEGDFDEIVYEEDFADDDEKMDVVEADDEETKDLEERLKKEYKTANKQRDGHIDESDDEETPGMTKQAKAMQKLIRNREGNDAYDSDDEKNPYASSEEEEEEEVPIEPVVLQLPVPPQPPVDSQPALATQGPQGPPTPMPRPQGGSTAGSRAASPGPLPNLGGHSVVAKRATSPKSSKQKANGTIRGDSPLASRATSPAANSRATSPVAISNVNGAQKKRKATEDYGASPSPTSPNGPNPPRPKKRKANGGVVPAGELEDRMVIEWLKNAANATTRDCIQYFQPYLTDEAKKAKFTALIKEVAQLRSGVLVLRSGRG</sequence>
<feature type="region of interest" description="Disordered" evidence="7">
    <location>
        <begin position="315"/>
        <end position="334"/>
    </location>
</feature>
<dbReference type="PANTHER" id="PTHR13011:SF0">
    <property type="entry name" value="GENERAL TRANSCRIPTION FACTOR IIF SUBUNIT 1"/>
    <property type="match status" value="1"/>
</dbReference>